<reference evidence="1" key="1">
    <citation type="submission" date="2011-02" db="EMBL/GenBank/DDBJ databases">
        <title>The genome of the leaf-cutting ant Acromyrmex echinatior suggests key adaptations to social evolution and fungus farming.</title>
        <authorList>
            <person name="Nygaard S."/>
            <person name="Zhang G."/>
        </authorList>
    </citation>
    <scope>NUCLEOTIDE SEQUENCE</scope>
</reference>
<gene>
    <name evidence="1" type="ORF">G5I_02757</name>
</gene>
<name>F4WB56_ACREC</name>
<sequence>MANDDVDQDRLTRIDITAIIVVVVVVYLDRPDGTLEPRRGAYGKRLAVCSSFHTASNPECSRALERGWKGAKGFCGLSLCRNPLLMPTFHESCRSLYSGRRAHRSVSVNSKVHETLPLAMDYDTATISKPFGTSE</sequence>
<organism evidence="2">
    <name type="scientific">Acromyrmex echinatior</name>
    <name type="common">Panamanian leafcutter ant</name>
    <name type="synonym">Acromyrmex octospinosus echinatior</name>
    <dbReference type="NCBI Taxonomy" id="103372"/>
    <lineage>
        <taxon>Eukaryota</taxon>
        <taxon>Metazoa</taxon>
        <taxon>Ecdysozoa</taxon>
        <taxon>Arthropoda</taxon>
        <taxon>Hexapoda</taxon>
        <taxon>Insecta</taxon>
        <taxon>Pterygota</taxon>
        <taxon>Neoptera</taxon>
        <taxon>Endopterygota</taxon>
        <taxon>Hymenoptera</taxon>
        <taxon>Apocrita</taxon>
        <taxon>Aculeata</taxon>
        <taxon>Formicoidea</taxon>
        <taxon>Formicidae</taxon>
        <taxon>Myrmicinae</taxon>
        <taxon>Acromyrmex</taxon>
    </lineage>
</organism>
<dbReference type="Proteomes" id="UP000007755">
    <property type="component" value="Unassembled WGS sequence"/>
</dbReference>
<dbReference type="InParanoid" id="F4WB56"/>
<dbReference type="AlphaFoldDB" id="F4WB56"/>
<proteinExistence type="predicted"/>
<evidence type="ECO:0000313" key="1">
    <source>
        <dbReference type="EMBL" id="EGI68563.1"/>
    </source>
</evidence>
<accession>F4WB56</accession>
<protein>
    <submittedName>
        <fullName evidence="1">Uncharacterized protein</fullName>
    </submittedName>
</protein>
<evidence type="ECO:0000313" key="2">
    <source>
        <dbReference type="Proteomes" id="UP000007755"/>
    </source>
</evidence>
<keyword evidence="2" id="KW-1185">Reference proteome</keyword>
<dbReference type="EMBL" id="GL888057">
    <property type="protein sequence ID" value="EGI68563.1"/>
    <property type="molecule type" value="Genomic_DNA"/>
</dbReference>